<dbReference type="InterPro" id="IPR025959">
    <property type="entry name" value="Winged_HTH_dom"/>
</dbReference>
<reference evidence="2" key="1">
    <citation type="journal article" date="2020" name="New Phytol.">
        <title>Comparative genomics reveals dynamic genome evolution in host specialist ectomycorrhizal fungi.</title>
        <authorList>
            <person name="Lofgren L.A."/>
            <person name="Nguyen N.H."/>
            <person name="Vilgalys R."/>
            <person name="Ruytinx J."/>
            <person name="Liao H.L."/>
            <person name="Branco S."/>
            <person name="Kuo A."/>
            <person name="LaButti K."/>
            <person name="Lipzen A."/>
            <person name="Andreopoulos W."/>
            <person name="Pangilinan J."/>
            <person name="Riley R."/>
            <person name="Hundley H."/>
            <person name="Na H."/>
            <person name="Barry K."/>
            <person name="Grigoriev I.V."/>
            <person name="Stajich J.E."/>
            <person name="Kennedy P.G."/>
        </authorList>
    </citation>
    <scope>NUCLEOTIDE SEQUENCE</scope>
    <source>
        <strain evidence="2">S12</strain>
    </source>
</reference>
<dbReference type="Pfam" id="PF13592">
    <property type="entry name" value="HTH_33"/>
    <property type="match status" value="1"/>
</dbReference>
<evidence type="ECO:0000313" key="2">
    <source>
        <dbReference type="EMBL" id="KAG1792602.1"/>
    </source>
</evidence>
<accession>A0A9P7ANW8</accession>
<evidence type="ECO:0000259" key="1">
    <source>
        <dbReference type="Pfam" id="PF13592"/>
    </source>
</evidence>
<dbReference type="RefSeq" id="XP_041159181.1">
    <property type="nucleotide sequence ID" value="XM_041298024.1"/>
</dbReference>
<sequence>IERQPDILLTEMQDQLREICGSEVSIATISRTMCRRGFTWKKVTRPSVERDEDDRAAFKMLIGEHFQPEHLVFADECHFNQISLRRDFAWAPIGQRA</sequence>
<protein>
    <recommendedName>
        <fullName evidence="1">Winged helix-turn helix domain-containing protein</fullName>
    </recommendedName>
</protein>
<comment type="caution">
    <text evidence="2">The sequence shown here is derived from an EMBL/GenBank/DDBJ whole genome shotgun (WGS) entry which is preliminary data.</text>
</comment>
<evidence type="ECO:0000313" key="3">
    <source>
        <dbReference type="Proteomes" id="UP000719766"/>
    </source>
</evidence>
<keyword evidence="3" id="KW-1185">Reference proteome</keyword>
<gene>
    <name evidence="2" type="ORF">HD556DRAFT_1239187</name>
</gene>
<dbReference type="AlphaFoldDB" id="A0A9P7ANW8"/>
<feature type="domain" description="Winged helix-turn helix" evidence="1">
    <location>
        <begin position="11"/>
        <end position="59"/>
    </location>
</feature>
<dbReference type="EMBL" id="JABBWE010000035">
    <property type="protein sequence ID" value="KAG1792602.1"/>
    <property type="molecule type" value="Genomic_DNA"/>
</dbReference>
<name>A0A9P7ANW8_9AGAM</name>
<dbReference type="Proteomes" id="UP000719766">
    <property type="component" value="Unassembled WGS sequence"/>
</dbReference>
<dbReference type="OrthoDB" id="3203937at2759"/>
<organism evidence="2 3">
    <name type="scientific">Suillus plorans</name>
    <dbReference type="NCBI Taxonomy" id="116603"/>
    <lineage>
        <taxon>Eukaryota</taxon>
        <taxon>Fungi</taxon>
        <taxon>Dikarya</taxon>
        <taxon>Basidiomycota</taxon>
        <taxon>Agaricomycotina</taxon>
        <taxon>Agaricomycetes</taxon>
        <taxon>Agaricomycetidae</taxon>
        <taxon>Boletales</taxon>
        <taxon>Suillineae</taxon>
        <taxon>Suillaceae</taxon>
        <taxon>Suillus</taxon>
    </lineage>
</organism>
<proteinExistence type="predicted"/>
<dbReference type="GeneID" id="64591788"/>
<feature type="non-terminal residue" evidence="2">
    <location>
        <position position="1"/>
    </location>
</feature>